<gene>
    <name evidence="6" type="ORF">PACLA_8A064509</name>
</gene>
<dbReference type="OrthoDB" id="4062651at2759"/>
<dbReference type="GO" id="GO:0010506">
    <property type="term" value="P:regulation of autophagy"/>
    <property type="evidence" value="ECO:0007669"/>
    <property type="project" value="InterPro"/>
</dbReference>
<dbReference type="GO" id="GO:0000407">
    <property type="term" value="C:phagophore assembly site"/>
    <property type="evidence" value="ECO:0007669"/>
    <property type="project" value="TreeGrafter"/>
</dbReference>
<dbReference type="GO" id="GO:0004674">
    <property type="term" value="F:protein serine/threonine kinase activity"/>
    <property type="evidence" value="ECO:0007669"/>
    <property type="project" value="InterPro"/>
</dbReference>
<evidence type="ECO:0000256" key="2">
    <source>
        <dbReference type="ARBA" id="ARBA00022741"/>
    </source>
</evidence>
<dbReference type="PANTHER" id="PTHR24348">
    <property type="entry name" value="SERINE/THREONINE-PROTEIN KINASE UNC-51-RELATED"/>
    <property type="match status" value="1"/>
</dbReference>
<dbReference type="InterPro" id="IPR008271">
    <property type="entry name" value="Ser/Thr_kinase_AS"/>
</dbReference>
<dbReference type="PANTHER" id="PTHR24348:SF22">
    <property type="entry name" value="NON-SPECIFIC SERINE_THREONINE PROTEIN KINASE"/>
    <property type="match status" value="1"/>
</dbReference>
<keyword evidence="1" id="KW-0808">Transferase</keyword>
<sequence length="701" mass="78859">METRSRFIKEAEMLHSINHANFPEFYGFSNDPYGLMMEYATFDFKPFDVEKTVSNLEDFYTFIDREFDFTSFSDVIPVCLRDVVNALKVLHDMDISHRDLKPSNVLVSNQHYCHMSSFSSEYERNPIICKVADFGLSRSLETQTRSIIQSRTNDICRGTPVYMAPEIHNRKLQQASITDLKKTDVWSLGLLSFSVINPNLSSPYRKVIEELGVDFSLDTMKEIITDEKLPVHDNKYESIRVAEWGQAEELFSRCCRFDPELRPSIEELIPIVNMNDPEASLDITQLSVSQSSALEIADEIISQQAVINAGQDLAHENRPENDGTNACTFLALAICDSLFATLRGEYSQSYQSWSEIARLADHIIKDFPTKINQLRNASETYELSEAKVMLESNNLLSKKYQLTEECVSGCGYLTEIGRNELCSALSCHPSGTDMKFGVYTSPPYTLLIGVYNNSIFLLDTHPIGQELGGTGNGIVVSTKDKSILSCKKITQWLLKRLKVSGVDERTPQSLSINDIGRSFGNEDNEVTDERTESSCGIVGDGNIGTEEEEATFPENRRTPLDVSQCEEDDVQITNVYSISSGITTSRSQSIRQSTTVGNESSQQANQSDDDLEVTMVRTVDSSNRNVGEFYNGKRTLPVFDWNPKAKTPIEIFHILMKPTEDLAACKIVPSLISHNVCFLLDVRNLASKNDWKSDDMGSWKT</sequence>
<dbReference type="AlphaFoldDB" id="A0A7D9INM2"/>
<feature type="region of interest" description="Disordered" evidence="5">
    <location>
        <begin position="513"/>
        <end position="556"/>
    </location>
</feature>
<reference evidence="6" key="1">
    <citation type="submission" date="2020-04" db="EMBL/GenBank/DDBJ databases">
        <authorList>
            <person name="Alioto T."/>
            <person name="Alioto T."/>
            <person name="Gomez Garrido J."/>
        </authorList>
    </citation>
    <scope>NUCLEOTIDE SEQUENCE</scope>
    <source>
        <strain evidence="6">A484AB</strain>
    </source>
</reference>
<dbReference type="CDD" id="cd00180">
    <property type="entry name" value="PKc"/>
    <property type="match status" value="1"/>
</dbReference>
<dbReference type="GO" id="GO:0005776">
    <property type="term" value="C:autophagosome"/>
    <property type="evidence" value="ECO:0007669"/>
    <property type="project" value="TreeGrafter"/>
</dbReference>
<comment type="caution">
    <text evidence="6">The sequence shown here is derived from an EMBL/GenBank/DDBJ whole genome shotgun (WGS) entry which is preliminary data.</text>
</comment>
<dbReference type="InterPro" id="IPR011009">
    <property type="entry name" value="Kinase-like_dom_sf"/>
</dbReference>
<dbReference type="Gene3D" id="1.10.510.10">
    <property type="entry name" value="Transferase(Phosphotransferase) domain 1"/>
    <property type="match status" value="1"/>
</dbReference>
<dbReference type="GO" id="GO:0000045">
    <property type="term" value="P:autophagosome assembly"/>
    <property type="evidence" value="ECO:0007669"/>
    <property type="project" value="TreeGrafter"/>
</dbReference>
<keyword evidence="4" id="KW-0067">ATP-binding</keyword>
<organism evidence="6 7">
    <name type="scientific">Paramuricea clavata</name>
    <name type="common">Red gorgonian</name>
    <name type="synonym">Violescent sea-whip</name>
    <dbReference type="NCBI Taxonomy" id="317549"/>
    <lineage>
        <taxon>Eukaryota</taxon>
        <taxon>Metazoa</taxon>
        <taxon>Cnidaria</taxon>
        <taxon>Anthozoa</taxon>
        <taxon>Octocorallia</taxon>
        <taxon>Malacalcyonacea</taxon>
        <taxon>Plexauridae</taxon>
        <taxon>Paramuricea</taxon>
    </lineage>
</organism>
<feature type="compositionally biased region" description="Polar residues" evidence="5">
    <location>
        <begin position="596"/>
        <end position="606"/>
    </location>
</feature>
<dbReference type="Pfam" id="PF00069">
    <property type="entry name" value="Pkinase"/>
    <property type="match status" value="1"/>
</dbReference>
<dbReference type="SUPFAM" id="SSF56112">
    <property type="entry name" value="Protein kinase-like (PK-like)"/>
    <property type="match status" value="1"/>
</dbReference>
<dbReference type="GO" id="GO:0005524">
    <property type="term" value="F:ATP binding"/>
    <property type="evidence" value="ECO:0007669"/>
    <property type="project" value="UniProtKB-KW"/>
</dbReference>
<dbReference type="PROSITE" id="PS00108">
    <property type="entry name" value="PROTEIN_KINASE_ST"/>
    <property type="match status" value="1"/>
</dbReference>
<feature type="region of interest" description="Disordered" evidence="5">
    <location>
        <begin position="592"/>
        <end position="611"/>
    </location>
</feature>
<accession>A0A7D9INM2</accession>
<dbReference type="Proteomes" id="UP001152795">
    <property type="component" value="Unassembled WGS sequence"/>
</dbReference>
<evidence type="ECO:0000256" key="3">
    <source>
        <dbReference type="ARBA" id="ARBA00022777"/>
    </source>
</evidence>
<dbReference type="InterPro" id="IPR045269">
    <property type="entry name" value="Atg1-like"/>
</dbReference>
<name>A0A7D9INM2_PARCT</name>
<keyword evidence="3 6" id="KW-0418">Kinase</keyword>
<dbReference type="EMBL" id="CACRXK020007670">
    <property type="protein sequence ID" value="CAB4012879.1"/>
    <property type="molecule type" value="Genomic_DNA"/>
</dbReference>
<dbReference type="GO" id="GO:0005829">
    <property type="term" value="C:cytosol"/>
    <property type="evidence" value="ECO:0007669"/>
    <property type="project" value="TreeGrafter"/>
</dbReference>
<evidence type="ECO:0000256" key="4">
    <source>
        <dbReference type="ARBA" id="ARBA00022840"/>
    </source>
</evidence>
<evidence type="ECO:0000313" key="6">
    <source>
        <dbReference type="EMBL" id="CAB4012879.1"/>
    </source>
</evidence>
<dbReference type="InterPro" id="IPR000719">
    <property type="entry name" value="Prot_kinase_dom"/>
</dbReference>
<dbReference type="GO" id="GO:0016020">
    <property type="term" value="C:membrane"/>
    <property type="evidence" value="ECO:0007669"/>
    <property type="project" value="TreeGrafter"/>
</dbReference>
<proteinExistence type="predicted"/>
<evidence type="ECO:0000256" key="1">
    <source>
        <dbReference type="ARBA" id="ARBA00022679"/>
    </source>
</evidence>
<dbReference type="SMART" id="SM00220">
    <property type="entry name" value="S_TKc"/>
    <property type="match status" value="1"/>
</dbReference>
<dbReference type="PROSITE" id="PS50011">
    <property type="entry name" value="PROTEIN_KINASE_DOM"/>
    <property type="match status" value="1"/>
</dbReference>
<keyword evidence="2" id="KW-0547">Nucleotide-binding</keyword>
<evidence type="ECO:0000313" key="7">
    <source>
        <dbReference type="Proteomes" id="UP001152795"/>
    </source>
</evidence>
<evidence type="ECO:0000256" key="5">
    <source>
        <dbReference type="SAM" id="MobiDB-lite"/>
    </source>
</evidence>
<keyword evidence="7" id="KW-1185">Reference proteome</keyword>
<protein>
    <submittedName>
        <fullName evidence="6">Tyrosine- kinase SPK-1</fullName>
    </submittedName>
</protein>